<evidence type="ECO:0000313" key="2">
    <source>
        <dbReference type="Proteomes" id="UP000007392"/>
    </source>
</evidence>
<dbReference type="Proteomes" id="UP000007392">
    <property type="component" value="Chromosome"/>
</dbReference>
<dbReference type="KEGG" id="pmw:B2K_18895"/>
<gene>
    <name evidence="1" type="ORF">B2K_18895</name>
</gene>
<dbReference type="HOGENOM" id="CLU_3366214_0_0_9"/>
<dbReference type="EMBL" id="CP003422">
    <property type="protein sequence ID" value="AFH62759.1"/>
    <property type="molecule type" value="Genomic_DNA"/>
</dbReference>
<reference evidence="1 2" key="1">
    <citation type="submission" date="2013-06" db="EMBL/GenBank/DDBJ databases">
        <title>Complete genome sequence of Paenibacillus mucilaginosus K02.</title>
        <authorList>
            <person name="Xiao B."/>
            <person name="Sun L."/>
            <person name="Xiao L."/>
            <person name="Lian B."/>
        </authorList>
    </citation>
    <scope>NUCLEOTIDE SEQUENCE [LARGE SCALE GENOMIC DNA]</scope>
    <source>
        <strain evidence="1 2">K02</strain>
    </source>
</reference>
<proteinExistence type="predicted"/>
<sequence>MRGQTDKGRRWYKETDLETATVLVWEFAAVVVNPI</sequence>
<accession>I0BK62</accession>
<evidence type="ECO:0000313" key="1">
    <source>
        <dbReference type="EMBL" id="AFH62759.1"/>
    </source>
</evidence>
<organism evidence="1 2">
    <name type="scientific">Paenibacillus mucilaginosus K02</name>
    <dbReference type="NCBI Taxonomy" id="997761"/>
    <lineage>
        <taxon>Bacteria</taxon>
        <taxon>Bacillati</taxon>
        <taxon>Bacillota</taxon>
        <taxon>Bacilli</taxon>
        <taxon>Bacillales</taxon>
        <taxon>Paenibacillaceae</taxon>
        <taxon>Paenibacillus</taxon>
    </lineage>
</organism>
<name>I0BK62_9BACL</name>
<dbReference type="AlphaFoldDB" id="I0BK62"/>
<protein>
    <submittedName>
        <fullName evidence="1">Uncharacterized protein</fullName>
    </submittedName>
</protein>